<dbReference type="EMBL" id="LBUT01000001">
    <property type="protein sequence ID" value="KKQ71716.1"/>
    <property type="molecule type" value="Genomic_DNA"/>
</dbReference>
<evidence type="ECO:0000259" key="18">
    <source>
        <dbReference type="Pfam" id="PF00905"/>
    </source>
</evidence>
<evidence type="ECO:0000256" key="6">
    <source>
        <dbReference type="ARBA" id="ARBA00022670"/>
    </source>
</evidence>
<dbReference type="SUPFAM" id="SSF56601">
    <property type="entry name" value="beta-lactamase/transpeptidase-like"/>
    <property type="match status" value="1"/>
</dbReference>
<dbReference type="GO" id="GO:0009252">
    <property type="term" value="P:peptidoglycan biosynthetic process"/>
    <property type="evidence" value="ECO:0007669"/>
    <property type="project" value="UniProtKB-KW"/>
</dbReference>
<evidence type="ECO:0000256" key="15">
    <source>
        <dbReference type="ARBA" id="ARBA00034000"/>
    </source>
</evidence>
<evidence type="ECO:0000256" key="16">
    <source>
        <dbReference type="ARBA" id="ARBA00049902"/>
    </source>
</evidence>
<evidence type="ECO:0000256" key="17">
    <source>
        <dbReference type="SAM" id="Phobius"/>
    </source>
</evidence>
<feature type="domain" description="Glycosyl transferase family 51" evidence="19">
    <location>
        <begin position="115"/>
        <end position="293"/>
    </location>
</feature>
<sequence length="711" mass="79876">MQLLSIFLLVKNLLVGLGRPLYRLLRIIGIGIIGLARILFKFLVRVRKIRFRINFKFGWFRKKISIPRATVVLVPLILVLSAGFLMINQMIEKLPDVNMIYLPPVMSSRITDRNGEILYKFYINENRSWTPLEQIPQSLVWATLAIEDKNFYNHHGFSVKGILTAIIYNLKNGKDGSLHGGSTITQQLVKNVFLDNRKTWDRKFKELMLSVLVEERMTKDEILERYFNQVSYGGETYGVEEAAFKIFGKHVWEITMSETAFLAGLPAAPSSYSPYGPNKELAFARQRKVLDEMVTAGYISKELAEKTKSTTLDIKEENTNILAPHFVFYVKEILENQGFSNFERQGLRITTSLDLEVQKMAERIVREETDKVANLHIGNGAALVIDVKNGDILAMVGSKDYNVKEIDGKYNVTTALRQPGSSIKPINYYLALERGLTMSTLIDDSPVSYVIKGQKPYSPQNYNGKYMGRVTLRTALASSLNVPSVKLLAENGVDRMIDLGTKMGIGSWGDKNRFGLSLALGSGEVKMTELAGAYSIFANLGEMVDLDPILKIENYLGETVYEKRVSSKEVLDPRYSFLINDALSDNEARTPIFGSNSKLVIDGKTVAVKTGTTNNLRDNWCIGWTPSYLVSAWVGNNDNSSMSWVASGVSGATPIWNRIMREMLDDKDNEKWGVPMGIDKDNICGKYQYYVVGTEGSIKCKMSVSPKPTEI</sequence>
<dbReference type="InterPro" id="IPR050396">
    <property type="entry name" value="Glycosyltr_51/Transpeptidase"/>
</dbReference>
<comment type="catalytic activity">
    <reaction evidence="16">
        <text>[GlcNAc-(1-&gt;4)-Mur2Ac(oyl-L-Ala-gamma-D-Glu-L-Lys-D-Ala-D-Ala)](n)-di-trans,octa-cis-undecaprenyl diphosphate + beta-D-GlcNAc-(1-&gt;4)-Mur2Ac(oyl-L-Ala-gamma-D-Glu-L-Lys-D-Ala-D-Ala)-di-trans,octa-cis-undecaprenyl diphosphate = [GlcNAc-(1-&gt;4)-Mur2Ac(oyl-L-Ala-gamma-D-Glu-L-Lys-D-Ala-D-Ala)](n+1)-di-trans,octa-cis-undecaprenyl diphosphate + di-trans,octa-cis-undecaprenyl diphosphate + H(+)</text>
        <dbReference type="Rhea" id="RHEA:23708"/>
        <dbReference type="Rhea" id="RHEA-COMP:9602"/>
        <dbReference type="Rhea" id="RHEA-COMP:9603"/>
        <dbReference type="ChEBI" id="CHEBI:15378"/>
        <dbReference type="ChEBI" id="CHEBI:58405"/>
        <dbReference type="ChEBI" id="CHEBI:60033"/>
        <dbReference type="ChEBI" id="CHEBI:78435"/>
        <dbReference type="EC" id="2.4.99.28"/>
    </reaction>
</comment>
<keyword evidence="11" id="KW-0573">Peptidoglycan synthesis</keyword>
<dbReference type="FunFam" id="1.10.3810.10:FF:000001">
    <property type="entry name" value="Penicillin-binding protein 1A"/>
    <property type="match status" value="1"/>
</dbReference>
<keyword evidence="8" id="KW-0808">Transferase</keyword>
<dbReference type="Gene3D" id="3.40.710.10">
    <property type="entry name" value="DD-peptidase/beta-lactamase superfamily"/>
    <property type="match status" value="1"/>
</dbReference>
<dbReference type="PANTHER" id="PTHR32282">
    <property type="entry name" value="BINDING PROTEIN TRANSPEPTIDASE, PUTATIVE-RELATED"/>
    <property type="match status" value="1"/>
</dbReference>
<dbReference type="GO" id="GO:0008360">
    <property type="term" value="P:regulation of cell shape"/>
    <property type="evidence" value="ECO:0007669"/>
    <property type="project" value="UniProtKB-KW"/>
</dbReference>
<dbReference type="GO" id="GO:0005886">
    <property type="term" value="C:plasma membrane"/>
    <property type="evidence" value="ECO:0007669"/>
    <property type="project" value="UniProtKB-SubCell"/>
</dbReference>
<evidence type="ECO:0000256" key="10">
    <source>
        <dbReference type="ARBA" id="ARBA00022960"/>
    </source>
</evidence>
<evidence type="ECO:0000313" key="21">
    <source>
        <dbReference type="Proteomes" id="UP000034406"/>
    </source>
</evidence>
<dbReference type="InterPro" id="IPR012338">
    <property type="entry name" value="Beta-lactam/transpept-like"/>
</dbReference>
<evidence type="ECO:0000259" key="19">
    <source>
        <dbReference type="Pfam" id="PF00912"/>
    </source>
</evidence>
<evidence type="ECO:0000256" key="8">
    <source>
        <dbReference type="ARBA" id="ARBA00022679"/>
    </source>
</evidence>
<reference evidence="20 21" key="1">
    <citation type="journal article" date="2015" name="Nature">
        <title>rRNA introns, odd ribosomes, and small enigmatic genomes across a large radiation of phyla.</title>
        <authorList>
            <person name="Brown C.T."/>
            <person name="Hug L.A."/>
            <person name="Thomas B.C."/>
            <person name="Sharon I."/>
            <person name="Castelle C.J."/>
            <person name="Singh A."/>
            <person name="Wilkins M.J."/>
            <person name="Williams K.H."/>
            <person name="Banfield J.F."/>
        </authorList>
    </citation>
    <scope>NUCLEOTIDE SEQUENCE [LARGE SCALE GENOMIC DNA]</scope>
</reference>
<evidence type="ECO:0000256" key="11">
    <source>
        <dbReference type="ARBA" id="ARBA00022984"/>
    </source>
</evidence>
<evidence type="ECO:0000313" key="20">
    <source>
        <dbReference type="EMBL" id="KKQ71716.1"/>
    </source>
</evidence>
<evidence type="ECO:0000256" key="12">
    <source>
        <dbReference type="ARBA" id="ARBA00023136"/>
    </source>
</evidence>
<keyword evidence="10" id="KW-0133">Cell shape</keyword>
<name>A0A0G0N3M3_9BACT</name>
<dbReference type="SUPFAM" id="SSF53955">
    <property type="entry name" value="Lysozyme-like"/>
    <property type="match status" value="1"/>
</dbReference>
<keyword evidence="5" id="KW-0121">Carboxypeptidase</keyword>
<comment type="catalytic activity">
    <reaction evidence="15">
        <text>Preferential cleavage: (Ac)2-L-Lys-D-Ala-|-D-Ala. Also transpeptidation of peptidyl-alanyl moieties that are N-acyl substituents of D-alanine.</text>
        <dbReference type="EC" id="3.4.16.4"/>
    </reaction>
</comment>
<keyword evidence="7" id="KW-0328">Glycosyltransferase</keyword>
<keyword evidence="12 17" id="KW-0472">Membrane</keyword>
<comment type="similarity">
    <text evidence="2">In the C-terminal section; belongs to the transpeptidase family.</text>
</comment>
<keyword evidence="6" id="KW-0645">Protease</keyword>
<evidence type="ECO:0000256" key="13">
    <source>
        <dbReference type="ARBA" id="ARBA00023268"/>
    </source>
</evidence>
<dbReference type="STRING" id="1618490.US90_C0001G0046"/>
<dbReference type="GO" id="GO:0009002">
    <property type="term" value="F:serine-type D-Ala-D-Ala carboxypeptidase activity"/>
    <property type="evidence" value="ECO:0007669"/>
    <property type="project" value="UniProtKB-EC"/>
</dbReference>
<dbReference type="GO" id="GO:0008658">
    <property type="term" value="F:penicillin binding"/>
    <property type="evidence" value="ECO:0007669"/>
    <property type="project" value="InterPro"/>
</dbReference>
<comment type="caution">
    <text evidence="20">The sequence shown here is derived from an EMBL/GenBank/DDBJ whole genome shotgun (WGS) entry which is preliminary data.</text>
</comment>
<evidence type="ECO:0000256" key="4">
    <source>
        <dbReference type="ARBA" id="ARBA00022475"/>
    </source>
</evidence>
<keyword evidence="13" id="KW-0511">Multifunctional enzyme</keyword>
<evidence type="ECO:0000256" key="1">
    <source>
        <dbReference type="ARBA" id="ARBA00004236"/>
    </source>
</evidence>
<comment type="similarity">
    <text evidence="3">In the N-terminal section; belongs to the glycosyltransferase 51 family.</text>
</comment>
<dbReference type="Pfam" id="PF00905">
    <property type="entry name" value="Transpeptidase"/>
    <property type="match status" value="1"/>
</dbReference>
<accession>A0A0G0N3M3</accession>
<feature type="domain" description="Penicillin-binding protein transpeptidase" evidence="18">
    <location>
        <begin position="380"/>
        <end position="660"/>
    </location>
</feature>
<dbReference type="GO" id="GO:0006508">
    <property type="term" value="P:proteolysis"/>
    <property type="evidence" value="ECO:0007669"/>
    <property type="project" value="UniProtKB-KW"/>
</dbReference>
<evidence type="ECO:0000256" key="3">
    <source>
        <dbReference type="ARBA" id="ARBA00007739"/>
    </source>
</evidence>
<proteinExistence type="inferred from homology"/>
<dbReference type="InterPro" id="IPR036950">
    <property type="entry name" value="PBP_transglycosylase"/>
</dbReference>
<dbReference type="AlphaFoldDB" id="A0A0G0N3M3"/>
<organism evidence="20 21">
    <name type="scientific">Candidatus Shapirobacteria bacterium GW2011_GWE2_38_30</name>
    <dbReference type="NCBI Taxonomy" id="1618490"/>
    <lineage>
        <taxon>Bacteria</taxon>
        <taxon>Candidatus Shapironibacteriota</taxon>
    </lineage>
</organism>
<protein>
    <submittedName>
        <fullName evidence="20">Uncharacterized protein</fullName>
    </submittedName>
</protein>
<feature type="transmembrane region" description="Helical" evidence="17">
    <location>
        <begin position="65"/>
        <end position="87"/>
    </location>
</feature>
<evidence type="ECO:0000256" key="7">
    <source>
        <dbReference type="ARBA" id="ARBA00022676"/>
    </source>
</evidence>
<dbReference type="InterPro" id="IPR001460">
    <property type="entry name" value="PCN-bd_Tpept"/>
</dbReference>
<dbReference type="Proteomes" id="UP000034406">
    <property type="component" value="Unassembled WGS sequence"/>
</dbReference>
<dbReference type="Pfam" id="PF00912">
    <property type="entry name" value="Transgly"/>
    <property type="match status" value="1"/>
</dbReference>
<keyword evidence="14" id="KW-0961">Cell wall biogenesis/degradation</keyword>
<gene>
    <name evidence="20" type="ORF">US90_C0001G0046</name>
</gene>
<keyword evidence="17" id="KW-0812">Transmembrane</keyword>
<dbReference type="InterPro" id="IPR023346">
    <property type="entry name" value="Lysozyme-like_dom_sf"/>
</dbReference>
<dbReference type="GO" id="GO:0030288">
    <property type="term" value="C:outer membrane-bounded periplasmic space"/>
    <property type="evidence" value="ECO:0007669"/>
    <property type="project" value="TreeGrafter"/>
</dbReference>
<comment type="subcellular location">
    <subcellularLocation>
        <location evidence="1">Cell membrane</location>
    </subcellularLocation>
</comment>
<dbReference type="PANTHER" id="PTHR32282:SF11">
    <property type="entry name" value="PENICILLIN-BINDING PROTEIN 1B"/>
    <property type="match status" value="1"/>
</dbReference>
<dbReference type="GO" id="GO:0008955">
    <property type="term" value="F:peptidoglycan glycosyltransferase activity"/>
    <property type="evidence" value="ECO:0007669"/>
    <property type="project" value="UniProtKB-EC"/>
</dbReference>
<evidence type="ECO:0000256" key="9">
    <source>
        <dbReference type="ARBA" id="ARBA00022801"/>
    </source>
</evidence>
<evidence type="ECO:0000256" key="2">
    <source>
        <dbReference type="ARBA" id="ARBA00007090"/>
    </source>
</evidence>
<keyword evidence="17" id="KW-1133">Transmembrane helix</keyword>
<dbReference type="InterPro" id="IPR001264">
    <property type="entry name" value="Glyco_trans_51"/>
</dbReference>
<dbReference type="Gene3D" id="1.10.3810.10">
    <property type="entry name" value="Biosynthetic peptidoglycan transglycosylase-like"/>
    <property type="match status" value="1"/>
</dbReference>
<evidence type="ECO:0000256" key="5">
    <source>
        <dbReference type="ARBA" id="ARBA00022645"/>
    </source>
</evidence>
<evidence type="ECO:0000256" key="14">
    <source>
        <dbReference type="ARBA" id="ARBA00023316"/>
    </source>
</evidence>
<dbReference type="PATRIC" id="fig|1618490.4.peg.48"/>
<feature type="transmembrane region" description="Helical" evidence="17">
    <location>
        <begin position="24"/>
        <end position="44"/>
    </location>
</feature>
<keyword evidence="4" id="KW-1003">Cell membrane</keyword>
<keyword evidence="9" id="KW-0378">Hydrolase</keyword>
<dbReference type="GO" id="GO:0071555">
    <property type="term" value="P:cell wall organization"/>
    <property type="evidence" value="ECO:0007669"/>
    <property type="project" value="UniProtKB-KW"/>
</dbReference>